<evidence type="ECO:0000256" key="1">
    <source>
        <dbReference type="SAM" id="MobiDB-lite"/>
    </source>
</evidence>
<evidence type="ECO:0000313" key="3">
    <source>
        <dbReference type="Proteomes" id="UP000288758"/>
    </source>
</evidence>
<sequence>MQKEIAKNLCGTVHGQGGRVRARNRILITIILGVSEAACDGKAVPTSESEPQLRPFTPLSLSDKPSEKPGMQEALAELSALRSGAERESLTAVVPREEPKKEYLENIISQLFHPKTLGCLPNGSKFEDKLSHSGKWVPEDVRKQVEKIGVQKVATANEAISYFLNRVEYTSNGKTETRYVTGTSLFQNIEPSRFILSGFDNFVYNIDCSGYLSASAFVVANVPAAELKSSADIAMKSQKSLAVIRATVIPPIAAALDPENAPANIGEAVSFVDRIDLLRGILATIPEDAPADAKVGVSLDLDVLWTSVSGESSFQGLTSASGSAGGGFGFVTAQAATSAGATLSRSVRFANFDTYLIGRNKLQRPIERTVAQIRSDLAGLIPRAALIRALKRNGDGYEFAVGFPRSVCQGEWSAAGASGLKASTTFSDKDGACVIQVLPASVFGNTTPAIKIERIFRGATLTYSL</sequence>
<gene>
    <name evidence="2" type="ORF">EJ065_5695</name>
</gene>
<dbReference type="EMBL" id="CP034669">
    <property type="protein sequence ID" value="QAT87228.1"/>
    <property type="molecule type" value="Genomic_DNA"/>
</dbReference>
<dbReference type="AlphaFoldDB" id="A0A410RZI1"/>
<accession>A0A410RZI1</accession>
<proteinExistence type="predicted"/>
<name>A0A410RZI1_CORCK</name>
<dbReference type="Proteomes" id="UP000288758">
    <property type="component" value="Chromosome"/>
</dbReference>
<reference evidence="2 3" key="1">
    <citation type="submission" date="2018-12" db="EMBL/GenBank/DDBJ databases">
        <title>Complete Genome Sequence of the Corallopyronin A producing Myxobacterium Corallococcus coralloides B035.</title>
        <authorList>
            <person name="Bouhired S.M."/>
            <person name="Rupp O."/>
            <person name="Blom J."/>
            <person name="Schaeberle T.F."/>
            <person name="Kehraus S."/>
            <person name="Schiefer A."/>
            <person name="Pfarr K."/>
            <person name="Goesmann A."/>
            <person name="Hoerauf A."/>
            <person name="Koenig G.M."/>
        </authorList>
    </citation>
    <scope>NUCLEOTIDE SEQUENCE [LARGE SCALE GENOMIC DNA]</scope>
    <source>
        <strain evidence="2 3">B035</strain>
    </source>
</reference>
<feature type="region of interest" description="Disordered" evidence="1">
    <location>
        <begin position="42"/>
        <end position="69"/>
    </location>
</feature>
<evidence type="ECO:0000313" key="2">
    <source>
        <dbReference type="EMBL" id="QAT87228.1"/>
    </source>
</evidence>
<organism evidence="2 3">
    <name type="scientific">Corallococcus coralloides</name>
    <name type="common">Myxococcus coralloides</name>
    <dbReference type="NCBI Taxonomy" id="184914"/>
    <lineage>
        <taxon>Bacteria</taxon>
        <taxon>Pseudomonadati</taxon>
        <taxon>Myxococcota</taxon>
        <taxon>Myxococcia</taxon>
        <taxon>Myxococcales</taxon>
        <taxon>Cystobacterineae</taxon>
        <taxon>Myxococcaceae</taxon>
        <taxon>Corallococcus</taxon>
    </lineage>
</organism>
<protein>
    <submittedName>
        <fullName evidence="2">Uncharacterized protein</fullName>
    </submittedName>
</protein>